<feature type="domain" description="YagK/YfjJ C-terminal" evidence="2">
    <location>
        <begin position="199"/>
        <end position="288"/>
    </location>
</feature>
<evidence type="ECO:0000259" key="2">
    <source>
        <dbReference type="Pfam" id="PF11726"/>
    </source>
</evidence>
<gene>
    <name evidence="3" type="ORF">SAMN05192555_110111</name>
</gene>
<name>A0A1G9R957_9GAMM</name>
<dbReference type="EMBL" id="FNGH01000010">
    <property type="protein sequence ID" value="SDM19681.1"/>
    <property type="molecule type" value="Genomic_DNA"/>
</dbReference>
<proteinExistence type="predicted"/>
<feature type="region of interest" description="Disordered" evidence="1">
    <location>
        <begin position="351"/>
        <end position="373"/>
    </location>
</feature>
<accession>A0A1G9R957</accession>
<evidence type="ECO:0000313" key="4">
    <source>
        <dbReference type="Proteomes" id="UP000199107"/>
    </source>
</evidence>
<dbReference type="Proteomes" id="UP000199107">
    <property type="component" value="Unassembled WGS sequence"/>
</dbReference>
<dbReference type="AlphaFoldDB" id="A0A1G9R957"/>
<protein>
    <recommendedName>
        <fullName evidence="2">YagK/YfjJ C-terminal domain-containing protein</fullName>
    </recommendedName>
</protein>
<organism evidence="3 4">
    <name type="scientific">Franzmannia pantelleriensis</name>
    <dbReference type="NCBI Taxonomy" id="48727"/>
    <lineage>
        <taxon>Bacteria</taxon>
        <taxon>Pseudomonadati</taxon>
        <taxon>Pseudomonadota</taxon>
        <taxon>Gammaproteobacteria</taxon>
        <taxon>Oceanospirillales</taxon>
        <taxon>Halomonadaceae</taxon>
        <taxon>Franzmannia</taxon>
    </lineage>
</organism>
<dbReference type="STRING" id="48727.SAMN05192555_110111"/>
<dbReference type="InterPro" id="IPR057271">
    <property type="entry name" value="YagK_YfjJ_C"/>
</dbReference>
<reference evidence="4" key="1">
    <citation type="submission" date="2016-10" db="EMBL/GenBank/DDBJ databases">
        <authorList>
            <person name="Varghese N."/>
            <person name="Submissions S."/>
        </authorList>
    </citation>
    <scope>NUCLEOTIDE SEQUENCE [LARGE SCALE GENOMIC DNA]</scope>
    <source>
        <strain evidence="4">AAP</strain>
    </source>
</reference>
<keyword evidence="4" id="KW-1185">Reference proteome</keyword>
<dbReference type="Pfam" id="PF11726">
    <property type="entry name" value="YagK_YfjJ_C"/>
    <property type="match status" value="1"/>
</dbReference>
<dbReference type="OrthoDB" id="8592743at2"/>
<evidence type="ECO:0000256" key="1">
    <source>
        <dbReference type="SAM" id="MobiDB-lite"/>
    </source>
</evidence>
<evidence type="ECO:0000313" key="3">
    <source>
        <dbReference type="EMBL" id="SDM19681.1"/>
    </source>
</evidence>
<sequence>MYDDANDDTLSEAEMLAICQGMSSTVLETSALGQEIATLSHHLWRQDLIEVDRQLKGLAVTGTLLQSERLILPDSYGSDVVVLAPNALLDTLTTLYTVLVTMFKETDIGQHYRPSPHAQRFLWAFASCAYLREAGFHQPPTMSRQVAEQTVVDLNQRLTAWYQCMKQPDFAYECNRNRRNSRNNYQSLRDLMDTLFACHSRLTVLRVDLSYTEMDGPYINYETARYHREQLCRMFHSYALFDHLLGYAWKLEWRPQKGFHYHFVFFFDGHQVQEDVTKARLIGELWARSITGGQGHYFNCNRNAENVYHYYALGRIDYHDFKKQRGLDYIARYLTKIDEYAAMLVTGRTFQTSPTPTLPDGPRPGRPRKFSAS</sequence>
<dbReference type="RefSeq" id="WP_089659088.1">
    <property type="nucleotide sequence ID" value="NZ_FNGH01000010.1"/>
</dbReference>